<gene>
    <name evidence="2" type="ORF">EJP67_04940</name>
</gene>
<dbReference type="SUPFAM" id="SSF109604">
    <property type="entry name" value="HD-domain/PDEase-like"/>
    <property type="match status" value="1"/>
</dbReference>
<accession>A0A3S0XCB7</accession>
<dbReference type="RefSeq" id="WP_126020041.1">
    <property type="nucleotide sequence ID" value="NZ_RXFT01000001.1"/>
</dbReference>
<dbReference type="Pfam" id="PF13328">
    <property type="entry name" value="HD_4"/>
    <property type="match status" value="1"/>
</dbReference>
<dbReference type="PANTHER" id="PTHR46246">
    <property type="entry name" value="GUANOSINE-3',5'-BIS(DIPHOSPHATE) 3'-PYROPHOSPHOHYDROLASE MESH1"/>
    <property type="match status" value="1"/>
</dbReference>
<dbReference type="InterPro" id="IPR052194">
    <property type="entry name" value="MESH1"/>
</dbReference>
<evidence type="ECO:0000313" key="3">
    <source>
        <dbReference type="Proteomes" id="UP000281118"/>
    </source>
</evidence>
<evidence type="ECO:0000259" key="1">
    <source>
        <dbReference type="SMART" id="SM00471"/>
    </source>
</evidence>
<dbReference type="InterPro" id="IPR003607">
    <property type="entry name" value="HD/PDEase_dom"/>
</dbReference>
<comment type="caution">
    <text evidence="2">The sequence shown here is derived from an EMBL/GenBank/DDBJ whole genome shotgun (WGS) entry which is preliminary data.</text>
</comment>
<dbReference type="GO" id="GO:0008893">
    <property type="term" value="F:guanosine-3',5'-bis(diphosphate) 3'-diphosphatase activity"/>
    <property type="evidence" value="ECO:0007669"/>
    <property type="project" value="TreeGrafter"/>
</dbReference>
<dbReference type="PANTHER" id="PTHR46246:SF1">
    <property type="entry name" value="GUANOSINE-3',5'-BIS(DIPHOSPHATE) 3'-PYROPHOSPHOHYDROLASE MESH1"/>
    <property type="match status" value="1"/>
</dbReference>
<dbReference type="Proteomes" id="UP000281118">
    <property type="component" value="Unassembled WGS sequence"/>
</dbReference>
<dbReference type="AlphaFoldDB" id="A0A3S0XCB7"/>
<dbReference type="SMART" id="SM00471">
    <property type="entry name" value="HDc"/>
    <property type="match status" value="1"/>
</dbReference>
<reference evidence="2 3" key="1">
    <citation type="submission" date="2018-12" db="EMBL/GenBank/DDBJ databases">
        <title>The genome sequences of Variovorax guangxiensis DSM 27352.</title>
        <authorList>
            <person name="Gao J."/>
            <person name="Sun J."/>
        </authorList>
    </citation>
    <scope>NUCLEOTIDE SEQUENCE [LARGE SCALE GENOMIC DNA]</scope>
    <source>
        <strain evidence="2 3">DSM 27352</strain>
    </source>
</reference>
<protein>
    <submittedName>
        <fullName evidence="2">HD domain-containing protein</fullName>
    </submittedName>
</protein>
<evidence type="ECO:0000313" key="2">
    <source>
        <dbReference type="EMBL" id="RUR66403.1"/>
    </source>
</evidence>
<dbReference type="OrthoDB" id="9802385at2"/>
<proteinExistence type="predicted"/>
<name>A0A3S0XCB7_9BURK</name>
<sequence>MTITSQTPDAARAYAVEMHGDQKYGTHPYVHHLDAVAALLQPYGDKARVVGYLHDVVEDTAATVADVRSRFGDLVASCVALLTDAPGANRKERKARTYAALAEVKGDEELALLVKAADRLANVRACVADGQRALWDTYHGEHPTFRAAAFRAGQCDALWIELDTLLSPSSAPAATP</sequence>
<dbReference type="Gene3D" id="1.10.3210.10">
    <property type="entry name" value="Hypothetical protein af1432"/>
    <property type="match status" value="1"/>
</dbReference>
<dbReference type="EMBL" id="RXFT01000001">
    <property type="protein sequence ID" value="RUR66403.1"/>
    <property type="molecule type" value="Genomic_DNA"/>
</dbReference>
<organism evidence="2 3">
    <name type="scientific">Variovorax guangxiensis</name>
    <dbReference type="NCBI Taxonomy" id="1775474"/>
    <lineage>
        <taxon>Bacteria</taxon>
        <taxon>Pseudomonadati</taxon>
        <taxon>Pseudomonadota</taxon>
        <taxon>Betaproteobacteria</taxon>
        <taxon>Burkholderiales</taxon>
        <taxon>Comamonadaceae</taxon>
        <taxon>Variovorax</taxon>
    </lineage>
</organism>
<feature type="domain" description="HD/PDEase" evidence="1">
    <location>
        <begin position="25"/>
        <end position="132"/>
    </location>
</feature>